<evidence type="ECO:0000313" key="1">
    <source>
        <dbReference type="EMBL" id="OOK72257.1"/>
    </source>
</evidence>
<dbReference type="AlphaFoldDB" id="A0A1V3WZD0"/>
<organism evidence="1 2">
    <name type="scientific">Mycobacterium kansasii</name>
    <dbReference type="NCBI Taxonomy" id="1768"/>
    <lineage>
        <taxon>Bacteria</taxon>
        <taxon>Bacillati</taxon>
        <taxon>Actinomycetota</taxon>
        <taxon>Actinomycetes</taxon>
        <taxon>Mycobacteriales</taxon>
        <taxon>Mycobacteriaceae</taxon>
        <taxon>Mycobacterium</taxon>
    </lineage>
</organism>
<accession>A0A1V3WZD0</accession>
<sequence length="192" mass="20436">MLISDVDPHSGASILRDEVFAGALGIVRLPGETAREFMRNAVDFANDVLPGTLGATIIIDPKTRKANAAAFDDAISGLRYGDIGVNVWSAMNFLLGYTPWGAFPGHTPQDIGSGTGVVHNAFLLQHVQKAIAEIPFRPSPRAIIGGELTISPKPVFFVTNKTAETTIRRLVKFLVDGKPTALPGIFASALRG</sequence>
<protein>
    <submittedName>
        <fullName evidence="1">Putative aldehyde dehydrogenase domain protein</fullName>
    </submittedName>
</protein>
<evidence type="ECO:0000313" key="2">
    <source>
        <dbReference type="Proteomes" id="UP000189229"/>
    </source>
</evidence>
<dbReference type="EMBL" id="MVBM01000005">
    <property type="protein sequence ID" value="OOK72257.1"/>
    <property type="molecule type" value="Genomic_DNA"/>
</dbReference>
<dbReference type="Proteomes" id="UP000189229">
    <property type="component" value="Unassembled WGS sequence"/>
</dbReference>
<reference evidence="1 2" key="1">
    <citation type="submission" date="2017-02" db="EMBL/GenBank/DDBJ databases">
        <title>Complete genome sequences of Mycobacterium kansasii strains isolated from rhesus macaques.</title>
        <authorList>
            <person name="Panda A."/>
            <person name="Nagaraj S."/>
            <person name="Zhao X."/>
            <person name="Tettelin H."/>
            <person name="Detolla L.J."/>
        </authorList>
    </citation>
    <scope>NUCLEOTIDE SEQUENCE [LARGE SCALE GENOMIC DNA]</scope>
    <source>
        <strain evidence="1 2">11-3813</strain>
    </source>
</reference>
<gene>
    <name evidence="1" type="ORF">BZL30_5561</name>
</gene>
<comment type="caution">
    <text evidence="1">The sequence shown here is derived from an EMBL/GenBank/DDBJ whole genome shotgun (WGS) entry which is preliminary data.</text>
</comment>
<proteinExistence type="predicted"/>
<name>A0A1V3WZD0_MYCKA</name>